<organism evidence="2 3">
    <name type="scientific">Alternaria atra</name>
    <dbReference type="NCBI Taxonomy" id="119953"/>
    <lineage>
        <taxon>Eukaryota</taxon>
        <taxon>Fungi</taxon>
        <taxon>Dikarya</taxon>
        <taxon>Ascomycota</taxon>
        <taxon>Pezizomycotina</taxon>
        <taxon>Dothideomycetes</taxon>
        <taxon>Pleosporomycetidae</taxon>
        <taxon>Pleosporales</taxon>
        <taxon>Pleosporineae</taxon>
        <taxon>Pleosporaceae</taxon>
        <taxon>Alternaria</taxon>
        <taxon>Alternaria sect. Ulocladioides</taxon>
    </lineage>
</organism>
<evidence type="ECO:0000313" key="3">
    <source>
        <dbReference type="Proteomes" id="UP000676310"/>
    </source>
</evidence>
<comment type="caution">
    <text evidence="2">The sequence shown here is derived from an EMBL/GenBank/DDBJ whole genome shotgun (WGS) entry which is preliminary data.</text>
</comment>
<accession>A0A8J2I2S8</accession>
<dbReference type="GeneID" id="67019071"/>
<dbReference type="AlphaFoldDB" id="A0A8J2I2S8"/>
<evidence type="ECO:0000313" key="2">
    <source>
        <dbReference type="EMBL" id="CAG5169955.1"/>
    </source>
</evidence>
<evidence type="ECO:0000256" key="1">
    <source>
        <dbReference type="SAM" id="MobiDB-lite"/>
    </source>
</evidence>
<gene>
    <name evidence="2" type="ORF">ALTATR162_LOCUS7107</name>
</gene>
<proteinExistence type="predicted"/>
<name>A0A8J2I2S8_9PLEO</name>
<reference evidence="2" key="1">
    <citation type="submission" date="2021-05" db="EMBL/GenBank/DDBJ databases">
        <authorList>
            <person name="Stam R."/>
        </authorList>
    </citation>
    <scope>NUCLEOTIDE SEQUENCE</scope>
    <source>
        <strain evidence="2">CS162</strain>
    </source>
</reference>
<feature type="compositionally biased region" description="Acidic residues" evidence="1">
    <location>
        <begin position="295"/>
        <end position="309"/>
    </location>
</feature>
<dbReference type="RefSeq" id="XP_043170669.1">
    <property type="nucleotide sequence ID" value="XM_043314734.1"/>
</dbReference>
<dbReference type="EMBL" id="CAJRGZ010000022">
    <property type="protein sequence ID" value="CAG5169955.1"/>
    <property type="molecule type" value="Genomic_DNA"/>
</dbReference>
<sequence length="324" mass="37138">MESNIICGEVLSKATAEHYLELTQSLHNLITYTFDRDSKYGLASQKQDTWSLRSARHPDTLDESISDIKSRIHSRHVGFYEDWKQIKYEATVKWPIPEYAGSLWKTFSRAMDQNRPIYEMRNWFSHEFGKRGGTLEVENEKFKGLQEAYARLLPALTELLEKLELALQDGAAWAPYHEVKARRYEQNQPEYTRDTVAVQLELAARQEEFIARAEQSGIDYAARVARVERGEDPWESEEWVMTEDMGEKWVSNSEESAASRGDLDEAVEDLWDYASNTDDDTSECTEDLPATSAQDPDDGAYDSGYEDDDKSPSDWCKAPAPDAD</sequence>
<dbReference type="Proteomes" id="UP000676310">
    <property type="component" value="Unassembled WGS sequence"/>
</dbReference>
<dbReference type="OrthoDB" id="3686030at2759"/>
<feature type="region of interest" description="Disordered" evidence="1">
    <location>
        <begin position="245"/>
        <end position="324"/>
    </location>
</feature>
<protein>
    <submittedName>
        <fullName evidence="2">Uncharacterized protein</fullName>
    </submittedName>
</protein>
<feature type="compositionally biased region" description="Acidic residues" evidence="1">
    <location>
        <begin position="264"/>
        <end position="286"/>
    </location>
</feature>
<keyword evidence="3" id="KW-1185">Reference proteome</keyword>